<accession>A0A6G4TUL1</accession>
<protein>
    <submittedName>
        <fullName evidence="1">Uncharacterized protein</fullName>
    </submittedName>
</protein>
<evidence type="ECO:0000313" key="2">
    <source>
        <dbReference type="Proteomes" id="UP000481583"/>
    </source>
</evidence>
<gene>
    <name evidence="1" type="ORF">G5C51_04390</name>
</gene>
<dbReference type="Proteomes" id="UP000481583">
    <property type="component" value="Unassembled WGS sequence"/>
</dbReference>
<name>A0A6G4TUL1_9ACTN</name>
<reference evidence="1 2" key="1">
    <citation type="submission" date="2020-02" db="EMBL/GenBank/DDBJ databases">
        <title>Whole-genome analyses of novel actinobacteria.</title>
        <authorList>
            <person name="Sahin N."/>
        </authorList>
    </citation>
    <scope>NUCLEOTIDE SEQUENCE [LARGE SCALE GENOMIC DNA]</scope>
    <source>
        <strain evidence="1 2">A7024</strain>
    </source>
</reference>
<organism evidence="1 2">
    <name type="scientific">Streptomyces coryli</name>
    <dbReference type="NCBI Taxonomy" id="1128680"/>
    <lineage>
        <taxon>Bacteria</taxon>
        <taxon>Bacillati</taxon>
        <taxon>Actinomycetota</taxon>
        <taxon>Actinomycetes</taxon>
        <taxon>Kitasatosporales</taxon>
        <taxon>Streptomycetaceae</taxon>
        <taxon>Streptomyces</taxon>
    </lineage>
</organism>
<comment type="caution">
    <text evidence="1">The sequence shown here is derived from an EMBL/GenBank/DDBJ whole genome shotgun (WGS) entry which is preliminary data.</text>
</comment>
<dbReference type="RefSeq" id="WP_165231934.1">
    <property type="nucleotide sequence ID" value="NZ_JAAKZV010000010.1"/>
</dbReference>
<keyword evidence="2" id="KW-1185">Reference proteome</keyword>
<sequence length="106" mass="11127">MTATTLPAVCHRIAADLAEVADAEARTRHPQLGRAAAELGLVYLAFVDQPPTGPHGLQAWQAAEAARYAVREGSALNVSADTARARLHLALDALDHQRQPAAEAAA</sequence>
<dbReference type="AlphaFoldDB" id="A0A6G4TUL1"/>
<evidence type="ECO:0000313" key="1">
    <source>
        <dbReference type="EMBL" id="NGN63146.1"/>
    </source>
</evidence>
<proteinExistence type="predicted"/>
<dbReference type="EMBL" id="JAAKZV010000010">
    <property type="protein sequence ID" value="NGN63146.1"/>
    <property type="molecule type" value="Genomic_DNA"/>
</dbReference>